<dbReference type="PANTHER" id="PTHR39639:SF1">
    <property type="entry name" value="DUF262 DOMAIN-CONTAINING PROTEIN"/>
    <property type="match status" value="1"/>
</dbReference>
<dbReference type="AlphaFoldDB" id="A0A9D2HTG3"/>
<protein>
    <submittedName>
        <fullName evidence="2">DUF262 domain-containing protein</fullName>
    </submittedName>
</protein>
<evidence type="ECO:0000313" key="2">
    <source>
        <dbReference type="EMBL" id="HJA83497.1"/>
    </source>
</evidence>
<organism evidence="2 3">
    <name type="scientific">Candidatus Bacteroides intestinavium</name>
    <dbReference type="NCBI Taxonomy" id="2838469"/>
    <lineage>
        <taxon>Bacteria</taxon>
        <taxon>Pseudomonadati</taxon>
        <taxon>Bacteroidota</taxon>
        <taxon>Bacteroidia</taxon>
        <taxon>Bacteroidales</taxon>
        <taxon>Bacteroidaceae</taxon>
        <taxon>Bacteroides</taxon>
    </lineage>
</organism>
<reference evidence="2" key="2">
    <citation type="submission" date="2021-04" db="EMBL/GenBank/DDBJ databases">
        <authorList>
            <person name="Gilroy R."/>
        </authorList>
    </citation>
    <scope>NUCLEOTIDE SEQUENCE</scope>
    <source>
        <strain evidence="2">ChiHecec1B25-7008</strain>
    </source>
</reference>
<feature type="domain" description="GmrSD restriction endonucleases N-terminal" evidence="1">
    <location>
        <begin position="13"/>
        <end position="140"/>
    </location>
</feature>
<dbReference type="Pfam" id="PF03235">
    <property type="entry name" value="GmrSD_N"/>
    <property type="match status" value="1"/>
</dbReference>
<accession>A0A9D2HTG3</accession>
<evidence type="ECO:0000313" key="3">
    <source>
        <dbReference type="Proteomes" id="UP000823860"/>
    </source>
</evidence>
<evidence type="ECO:0000259" key="1">
    <source>
        <dbReference type="Pfam" id="PF03235"/>
    </source>
</evidence>
<gene>
    <name evidence="2" type="ORF">H9785_05985</name>
</gene>
<dbReference type="Proteomes" id="UP000823860">
    <property type="component" value="Unassembled WGS sequence"/>
</dbReference>
<name>A0A9D2HTG3_9BACE</name>
<dbReference type="InterPro" id="IPR004919">
    <property type="entry name" value="GmrSD_N"/>
</dbReference>
<proteinExistence type="predicted"/>
<reference evidence="2" key="1">
    <citation type="journal article" date="2021" name="PeerJ">
        <title>Extensive microbial diversity within the chicken gut microbiome revealed by metagenomics and culture.</title>
        <authorList>
            <person name="Gilroy R."/>
            <person name="Ravi A."/>
            <person name="Getino M."/>
            <person name="Pursley I."/>
            <person name="Horton D.L."/>
            <person name="Alikhan N.F."/>
            <person name="Baker D."/>
            <person name="Gharbi K."/>
            <person name="Hall N."/>
            <person name="Watson M."/>
            <person name="Adriaenssens E.M."/>
            <person name="Foster-Nyarko E."/>
            <person name="Jarju S."/>
            <person name="Secka A."/>
            <person name="Antonio M."/>
            <person name="Oren A."/>
            <person name="Chaudhuri R.R."/>
            <person name="La Ragione R."/>
            <person name="Hildebrand F."/>
            <person name="Pallen M.J."/>
        </authorList>
    </citation>
    <scope>NUCLEOTIDE SEQUENCE</scope>
    <source>
        <strain evidence="2">ChiHecec1B25-7008</strain>
    </source>
</reference>
<comment type="caution">
    <text evidence="2">The sequence shown here is derived from an EMBL/GenBank/DDBJ whole genome shotgun (WGS) entry which is preliminary data.</text>
</comment>
<sequence>MNYSIKEVSISQLMQWIKSGRMNLHPPYQRNFIWSIRDQKLLIDSITKGYPLPNFFIYKNAENGYDMVDGQQRATTICKYVKNEFSDSKKRYYNDIDQENFMSYRLSITEIYDVDIAAGESLEDFYSLVNKPGVHLNAAEVNKAQYHDASFMILVNELMDLQGLTELDIFSTKTVQRMNDRSLIEELVAYLFKKKVTDKRKAVDELLETDLDNETIQDVKSEFRRVVDRLVTLNKIKPINETRFKQRNDFYTWFCFISKHKELPEDVLIAQYRLMVFMDERGFIRPTNDDCETCKMYAYNCVTQSNSKTARQVRLDILEEILISYEGESVMAPHLAEVCEFLEAEFDLEEISFIHLGKWRIIDTKQFI</sequence>
<dbReference type="PANTHER" id="PTHR39639">
    <property type="entry name" value="CHROMOSOME 16, WHOLE GENOME SHOTGUN SEQUENCE"/>
    <property type="match status" value="1"/>
</dbReference>
<dbReference type="EMBL" id="DWZE01000069">
    <property type="protein sequence ID" value="HJA83497.1"/>
    <property type="molecule type" value="Genomic_DNA"/>
</dbReference>